<dbReference type="EMBL" id="VOUQ01000008">
    <property type="protein sequence ID" value="TXE32350.1"/>
    <property type="molecule type" value="Genomic_DNA"/>
</dbReference>
<gene>
    <name evidence="1" type="ORF">FOT62_16475</name>
</gene>
<evidence type="ECO:0000313" key="2">
    <source>
        <dbReference type="Proteomes" id="UP000321126"/>
    </source>
</evidence>
<accession>A0A5C7C662</accession>
<dbReference type="Pfam" id="PF10963">
    <property type="entry name" value="Phage_TAC_10"/>
    <property type="match status" value="1"/>
</dbReference>
<dbReference type="Proteomes" id="UP000321126">
    <property type="component" value="Unassembled WGS sequence"/>
</dbReference>
<evidence type="ECO:0008006" key="3">
    <source>
        <dbReference type="Google" id="ProtNLM"/>
    </source>
</evidence>
<organism evidence="1 2">
    <name type="scientific">Serratia marcescens</name>
    <dbReference type="NCBI Taxonomy" id="615"/>
    <lineage>
        <taxon>Bacteria</taxon>
        <taxon>Pseudomonadati</taxon>
        <taxon>Pseudomonadota</taxon>
        <taxon>Gammaproteobacteria</taxon>
        <taxon>Enterobacterales</taxon>
        <taxon>Yersiniaceae</taxon>
        <taxon>Serratia</taxon>
    </lineage>
</organism>
<dbReference type="InterPro" id="IPR024406">
    <property type="entry name" value="TAC-10"/>
</dbReference>
<evidence type="ECO:0000313" key="1">
    <source>
        <dbReference type="EMBL" id="TXE32350.1"/>
    </source>
</evidence>
<dbReference type="AlphaFoldDB" id="A0A5C7C662"/>
<name>A0A5C7C662_SERMA</name>
<protein>
    <recommendedName>
        <fullName evidence="3">Phage protein</fullName>
    </recommendedName>
</protein>
<proteinExistence type="predicted"/>
<reference evidence="1 2" key="1">
    <citation type="submission" date="2019-07" db="EMBL/GenBank/DDBJ databases">
        <title>Serratia strains were isolated from fresh produce.</title>
        <authorList>
            <person name="Cho G.-S."/>
            <person name="Stein M."/>
            <person name="Lee W."/>
            <person name="Suh S.H."/>
            <person name="Franz C.M.A.P."/>
        </authorList>
    </citation>
    <scope>NUCLEOTIDE SEQUENCE [LARGE SCALE GENOMIC DNA]</scope>
    <source>
        <strain evidence="1 2">S16</strain>
    </source>
</reference>
<dbReference type="RefSeq" id="WP_060422330.1">
    <property type="nucleotide sequence ID" value="NZ_CAMKVG010000012.1"/>
</dbReference>
<comment type="caution">
    <text evidence="1">The sequence shown here is derived from an EMBL/GenBank/DDBJ whole genome shotgun (WGS) entry which is preliminary data.</text>
</comment>
<sequence>MSDKVKIEIKVNGLDLVFEPNVIAFNKFINEMSTDNKVAPASNFLRRIVHPDSKDALDKILALPGGAVKLAGKVNEIYSPELEFEVKN</sequence>